<dbReference type="AlphaFoldDB" id="A0A1H6ZQV2"/>
<dbReference type="OrthoDB" id="5083054at2"/>
<gene>
    <name evidence="1" type="ORF">SAMN05421637_2124</name>
</gene>
<proteinExistence type="predicted"/>
<dbReference type="Proteomes" id="UP000183315">
    <property type="component" value="Unassembled WGS sequence"/>
</dbReference>
<dbReference type="STRING" id="1043493.SAMN05421637_2124"/>
<name>A0A1H6ZQV2_9MICO</name>
<reference evidence="2" key="1">
    <citation type="submission" date="2016-10" db="EMBL/GenBank/DDBJ databases">
        <authorList>
            <person name="Varghese N."/>
        </authorList>
    </citation>
    <scope>NUCLEOTIDE SEQUENCE [LARGE SCALE GENOMIC DNA]</scope>
    <source>
        <strain evidence="2">DSM 24868</strain>
    </source>
</reference>
<dbReference type="RefSeq" id="WP_042216055.1">
    <property type="nucleotide sequence ID" value="NZ_BBLU01000015.1"/>
</dbReference>
<keyword evidence="2" id="KW-1185">Reference proteome</keyword>
<evidence type="ECO:0000313" key="1">
    <source>
        <dbReference type="EMBL" id="SEJ52112.1"/>
    </source>
</evidence>
<dbReference type="EMBL" id="FNZI01000004">
    <property type="protein sequence ID" value="SEJ52112.1"/>
    <property type="molecule type" value="Genomic_DNA"/>
</dbReference>
<organism evidence="1 2">
    <name type="scientific">Demequina mangrovi</name>
    <dbReference type="NCBI Taxonomy" id="1043493"/>
    <lineage>
        <taxon>Bacteria</taxon>
        <taxon>Bacillati</taxon>
        <taxon>Actinomycetota</taxon>
        <taxon>Actinomycetes</taxon>
        <taxon>Micrococcales</taxon>
        <taxon>Demequinaceae</taxon>
        <taxon>Demequina</taxon>
    </lineage>
</organism>
<accession>A0A1H6ZQV2</accession>
<sequence length="113" mass="12449">MTDVRDLIDFDTPHNYAELLARAGSTRDAAHCTLCGLDSDPLPPTSLSLIKYRQTGSAKGSSRLYCDVHLAEWRDDARAARRPGRRGAEPPQHTICPTCFMQMPLTGGCQNCE</sequence>
<evidence type="ECO:0000313" key="2">
    <source>
        <dbReference type="Proteomes" id="UP000183315"/>
    </source>
</evidence>
<protein>
    <submittedName>
        <fullName evidence="1">Uncharacterized protein</fullName>
    </submittedName>
</protein>